<sequence length="205" mass="23032">MGYNIGILRKENYKISNWSGGRTTELLIFPPEASYSERNFKWRLSSATVEAEQSTFTSLPGISRIIMVLEGELLLEHQGHHKIQLKSFQKDSFMGDWVTNSYGKVTDFNLMMAEGCMGKLEAIDIEAGKNLELCLENNEADCLTEVFYLAEGEIVVVNGEDIEEKLIEGDSICINAAPSENGILIKLCNDSKKEVKLVRSTIQYH</sequence>
<evidence type="ECO:0000313" key="1">
    <source>
        <dbReference type="EMBL" id="MFL0247675.1"/>
    </source>
</evidence>
<dbReference type="InterPro" id="IPR014710">
    <property type="entry name" value="RmlC-like_jellyroll"/>
</dbReference>
<dbReference type="Proteomes" id="UP001623591">
    <property type="component" value="Unassembled WGS sequence"/>
</dbReference>
<dbReference type="RefSeq" id="WP_406770104.1">
    <property type="nucleotide sequence ID" value="NZ_JBJHZZ010000008.1"/>
</dbReference>
<evidence type="ECO:0000313" key="2">
    <source>
        <dbReference type="Proteomes" id="UP001623591"/>
    </source>
</evidence>
<comment type="caution">
    <text evidence="1">The sequence shown here is derived from an EMBL/GenBank/DDBJ whole genome shotgun (WGS) entry which is preliminary data.</text>
</comment>
<accession>A0ABW8T5I2</accession>
<organism evidence="1 2">
    <name type="scientific">Candidatus Clostridium stratigraminis</name>
    <dbReference type="NCBI Taxonomy" id="3381661"/>
    <lineage>
        <taxon>Bacteria</taxon>
        <taxon>Bacillati</taxon>
        <taxon>Bacillota</taxon>
        <taxon>Clostridia</taxon>
        <taxon>Eubacteriales</taxon>
        <taxon>Clostridiaceae</taxon>
        <taxon>Clostridium</taxon>
    </lineage>
</organism>
<protein>
    <submittedName>
        <fullName evidence="1">HutD family protein</fullName>
    </submittedName>
</protein>
<dbReference type="PANTHER" id="PTHR37943">
    <property type="entry name" value="PROTEIN VES"/>
    <property type="match status" value="1"/>
</dbReference>
<dbReference type="Gene3D" id="2.60.120.10">
    <property type="entry name" value="Jelly Rolls"/>
    <property type="match status" value="1"/>
</dbReference>
<dbReference type="InterPro" id="IPR010282">
    <property type="entry name" value="Uncharacterised_HutD/Ves"/>
</dbReference>
<dbReference type="Pfam" id="PF05962">
    <property type="entry name" value="HutD"/>
    <property type="match status" value="1"/>
</dbReference>
<dbReference type="PANTHER" id="PTHR37943:SF1">
    <property type="entry name" value="PROTEIN VES"/>
    <property type="match status" value="1"/>
</dbReference>
<name>A0ABW8T5I2_9CLOT</name>
<dbReference type="EMBL" id="JBJHZZ010000008">
    <property type="protein sequence ID" value="MFL0247675.1"/>
    <property type="molecule type" value="Genomic_DNA"/>
</dbReference>
<gene>
    <name evidence="1" type="ORF">ACJDUG_11910</name>
</gene>
<reference evidence="1 2" key="1">
    <citation type="submission" date="2024-11" db="EMBL/GenBank/DDBJ databases">
        <authorList>
            <person name="Heng Y.C."/>
            <person name="Lim A.C.H."/>
            <person name="Lee J.K.Y."/>
            <person name="Kittelmann S."/>
        </authorList>
    </citation>
    <scope>NUCLEOTIDE SEQUENCE [LARGE SCALE GENOMIC DNA]</scope>
    <source>
        <strain evidence="1 2">WILCCON 0185</strain>
    </source>
</reference>
<dbReference type="InterPro" id="IPR011051">
    <property type="entry name" value="RmlC_Cupin_sf"/>
</dbReference>
<keyword evidence="2" id="KW-1185">Reference proteome</keyword>
<dbReference type="SUPFAM" id="SSF51182">
    <property type="entry name" value="RmlC-like cupins"/>
    <property type="match status" value="1"/>
</dbReference>
<proteinExistence type="predicted"/>